<dbReference type="AlphaFoldDB" id="A0A4P8IKU5"/>
<name>A0A4P8IKU5_9BURK</name>
<gene>
    <name evidence="2" type="ORF">FAZ95_10105</name>
</gene>
<dbReference type="PANTHER" id="PTHR48207">
    <property type="entry name" value="SUCCINATE--HYDROXYMETHYLGLUTARATE COA-TRANSFERASE"/>
    <property type="match status" value="1"/>
</dbReference>
<accession>A0A4P8IKU5</accession>
<reference evidence="2 3" key="1">
    <citation type="submission" date="2019-05" db="EMBL/GenBank/DDBJ databases">
        <title>Burkholderia sp. DHOD12, isolated from subtropical forest soil.</title>
        <authorList>
            <person name="Gao Z.-H."/>
            <person name="Qiu L.-H."/>
        </authorList>
    </citation>
    <scope>NUCLEOTIDE SEQUENCE [LARGE SCALE GENOMIC DNA]</scope>
    <source>
        <strain evidence="2 3">DHOD12</strain>
    </source>
</reference>
<dbReference type="PANTHER" id="PTHR48207:SF3">
    <property type="entry name" value="SUCCINATE--HYDROXYMETHYLGLUTARATE COA-TRANSFERASE"/>
    <property type="match status" value="1"/>
</dbReference>
<sequence length="431" mass="46246">MTYSTIDSLSGLPTPSPRTGALSHLRVLDLSRVLAGPWCTQNLADMGADVIKIEKPGEGDDTRRWGPPFLLDQDGVATQQGGYFTAANRNKRSVTVDIATPAGQELIRELAQKSDVVVENFKTEGLKRYGLDYDSLSTLNPRLIYCSVTGFGHTGPYAARPGYDLLIQAMSGLMSITGHADAEPGGGPMRAGVAVIDLFSGMYATTAILGALEARHFTGRGQHIDIALLDVAMAVLANQGAGFLNANDVPQRLGNAHPSVVPFQDFPTADGNMVLAIGNDAQFARFCDAAGVDWARDERYASNSGRVNNRKALIAMLIELTRTRSTADWIALLEASAVPCGPINNIAQAYSDPHVQSRGLRIQQERYPGAQLPAGHVNRVVTAASPLRLSETPTTLRYAPPALGQHTEEVLGDYLKLDSQQLETLRAKGVI</sequence>
<dbReference type="SUPFAM" id="SSF89796">
    <property type="entry name" value="CoA-transferase family III (CaiB/BaiF)"/>
    <property type="match status" value="1"/>
</dbReference>
<dbReference type="Proteomes" id="UP000298656">
    <property type="component" value="Chromosome 1"/>
</dbReference>
<dbReference type="OrthoDB" id="5294844at2"/>
<dbReference type="RefSeq" id="WP_137332323.1">
    <property type="nucleotide sequence ID" value="NZ_CP040077.1"/>
</dbReference>
<keyword evidence="1 2" id="KW-0808">Transferase</keyword>
<dbReference type="InterPro" id="IPR050483">
    <property type="entry name" value="CoA-transferase_III_domain"/>
</dbReference>
<evidence type="ECO:0000313" key="3">
    <source>
        <dbReference type="Proteomes" id="UP000298656"/>
    </source>
</evidence>
<protein>
    <submittedName>
        <fullName evidence="2">CoA transferase</fullName>
    </submittedName>
</protein>
<dbReference type="InterPro" id="IPR023606">
    <property type="entry name" value="CoA-Trfase_III_dom_1_sf"/>
</dbReference>
<evidence type="ECO:0000313" key="2">
    <source>
        <dbReference type="EMBL" id="QCP49498.1"/>
    </source>
</evidence>
<dbReference type="InterPro" id="IPR003673">
    <property type="entry name" value="CoA-Trfase_fam_III"/>
</dbReference>
<evidence type="ECO:0000256" key="1">
    <source>
        <dbReference type="ARBA" id="ARBA00022679"/>
    </source>
</evidence>
<dbReference type="EMBL" id="CP040077">
    <property type="protein sequence ID" value="QCP49498.1"/>
    <property type="molecule type" value="Genomic_DNA"/>
</dbReference>
<dbReference type="GO" id="GO:0008410">
    <property type="term" value="F:CoA-transferase activity"/>
    <property type="evidence" value="ECO:0007669"/>
    <property type="project" value="TreeGrafter"/>
</dbReference>
<dbReference type="Gene3D" id="3.40.50.10540">
    <property type="entry name" value="Crotonobetainyl-coa:carnitine coa-transferase, domain 1"/>
    <property type="match status" value="1"/>
</dbReference>
<organism evidence="2 3">
    <name type="scientific">Trinickia violacea</name>
    <dbReference type="NCBI Taxonomy" id="2571746"/>
    <lineage>
        <taxon>Bacteria</taxon>
        <taxon>Pseudomonadati</taxon>
        <taxon>Pseudomonadota</taxon>
        <taxon>Betaproteobacteria</taxon>
        <taxon>Burkholderiales</taxon>
        <taxon>Burkholderiaceae</taxon>
        <taxon>Trinickia</taxon>
    </lineage>
</organism>
<proteinExistence type="predicted"/>
<dbReference type="Pfam" id="PF02515">
    <property type="entry name" value="CoA_transf_3"/>
    <property type="match status" value="1"/>
</dbReference>
<dbReference type="KEGG" id="tvl:FAZ95_10105"/>
<dbReference type="Gene3D" id="3.30.1540.10">
    <property type="entry name" value="formyl-coa transferase, domain 3"/>
    <property type="match status" value="1"/>
</dbReference>
<dbReference type="InterPro" id="IPR044855">
    <property type="entry name" value="CoA-Trfase_III_dom3_sf"/>
</dbReference>
<keyword evidence="3" id="KW-1185">Reference proteome</keyword>